<dbReference type="InterPro" id="IPR002798">
    <property type="entry name" value="SpoIIM-like"/>
</dbReference>
<sequence>MRSRIGQTIQVYAKEHQSLYWFTIVLFTMGIIFGAVIVNSLPLSQRQDLFGFLQFFFSSLGEKGIPEPSLHFQQSLGYYAKTVAIMWVLGLSIIGLPMILLMLFLKGVVIGFTVGFLVNQLQWQGVNFALMGVLPQNLLVVPALIIVGVSGISFSLRLIKTRLLSKRDGIMSHFIGYSVLVIAMLLVLTAAATFESYVSPKLMQIVLNQ</sequence>
<feature type="transmembrane region" description="Helical" evidence="1">
    <location>
        <begin position="171"/>
        <end position="194"/>
    </location>
</feature>
<proteinExistence type="predicted"/>
<evidence type="ECO:0000256" key="1">
    <source>
        <dbReference type="SAM" id="Phobius"/>
    </source>
</evidence>
<accession>A0ABY4W971</accession>
<protein>
    <submittedName>
        <fullName evidence="2">Stage II sporulation protein M</fullName>
    </submittedName>
</protein>
<dbReference type="EMBL" id="CP098755">
    <property type="protein sequence ID" value="USG63603.1"/>
    <property type="molecule type" value="Genomic_DNA"/>
</dbReference>
<dbReference type="InterPro" id="IPR014196">
    <property type="entry name" value="SpoIIM"/>
</dbReference>
<organism evidence="2 3">
    <name type="scientific">Brevibacillus ruminantium</name>
    <dbReference type="NCBI Taxonomy" id="2950604"/>
    <lineage>
        <taxon>Bacteria</taxon>
        <taxon>Bacillati</taxon>
        <taxon>Bacillota</taxon>
        <taxon>Bacilli</taxon>
        <taxon>Bacillales</taxon>
        <taxon>Paenibacillaceae</taxon>
        <taxon>Brevibacillus</taxon>
    </lineage>
</organism>
<name>A0ABY4W971_9BACL</name>
<keyword evidence="1" id="KW-0472">Membrane</keyword>
<dbReference type="NCBIfam" id="TIGR02831">
    <property type="entry name" value="spo_II_M"/>
    <property type="match status" value="1"/>
</dbReference>
<dbReference type="PIRSF" id="PIRSF038973">
    <property type="entry name" value="SpoIIM"/>
    <property type="match status" value="1"/>
</dbReference>
<feature type="transmembrane region" description="Helical" evidence="1">
    <location>
        <begin position="76"/>
        <end position="94"/>
    </location>
</feature>
<evidence type="ECO:0000313" key="3">
    <source>
        <dbReference type="Proteomes" id="UP001056500"/>
    </source>
</evidence>
<feature type="transmembrane region" description="Helical" evidence="1">
    <location>
        <begin position="20"/>
        <end position="41"/>
    </location>
</feature>
<keyword evidence="1" id="KW-0812">Transmembrane</keyword>
<feature type="transmembrane region" description="Helical" evidence="1">
    <location>
        <begin position="99"/>
        <end position="118"/>
    </location>
</feature>
<feature type="transmembrane region" description="Helical" evidence="1">
    <location>
        <begin position="138"/>
        <end position="159"/>
    </location>
</feature>
<gene>
    <name evidence="2" type="primary">spoIIM</name>
    <name evidence="2" type="ORF">NDK47_15620</name>
</gene>
<dbReference type="Proteomes" id="UP001056500">
    <property type="component" value="Chromosome"/>
</dbReference>
<dbReference type="RefSeq" id="WP_251870684.1">
    <property type="nucleotide sequence ID" value="NZ_CP098755.1"/>
</dbReference>
<keyword evidence="3" id="KW-1185">Reference proteome</keyword>
<reference evidence="2" key="1">
    <citation type="submission" date="2022-06" db="EMBL/GenBank/DDBJ databases">
        <title>Genome sequencing of Brevibacillus sp. BB3-R1.</title>
        <authorList>
            <person name="Heo J."/>
            <person name="Lee D."/>
            <person name="Won M."/>
            <person name="Han B.-H."/>
            <person name="Hong S.-B."/>
            <person name="Kwon S.-W."/>
        </authorList>
    </citation>
    <scope>NUCLEOTIDE SEQUENCE</scope>
    <source>
        <strain evidence="2">BB3-R1</strain>
    </source>
</reference>
<keyword evidence="1" id="KW-1133">Transmembrane helix</keyword>
<dbReference type="Pfam" id="PF01944">
    <property type="entry name" value="SpoIIM"/>
    <property type="match status" value="1"/>
</dbReference>
<evidence type="ECO:0000313" key="2">
    <source>
        <dbReference type="EMBL" id="USG63603.1"/>
    </source>
</evidence>